<sequence>MAEAEFVRALDRGLAIIQAFSAETPVLTVSEAADATGLSRATARRFLYTLEQLDFVRATGRGYQLTAKTLSLGYAYLSSFGLGPIAQPRIDALAAEIREPVTVSTRSGLSGVCIARADADRILMAPVMVGTARPLHCSSLGKVLLAHLPDEQLDDFFARAELTRFTEHTISDERALRAELAGIRAKGWAVSDEEIEEGLVSVGAPIRRGGEVIAAINAQSHTARTTLAELIETVLPRVLETAEAIGTDLAYTAQ</sequence>
<dbReference type="PROSITE" id="PS51077">
    <property type="entry name" value="HTH_ICLR"/>
    <property type="match status" value="1"/>
</dbReference>
<dbReference type="PROSITE" id="PS51078">
    <property type="entry name" value="ICLR_ED"/>
    <property type="match status" value="1"/>
</dbReference>
<evidence type="ECO:0000259" key="5">
    <source>
        <dbReference type="PROSITE" id="PS51078"/>
    </source>
</evidence>
<keyword evidence="3" id="KW-0804">Transcription</keyword>
<dbReference type="InterPro" id="IPR005471">
    <property type="entry name" value="Tscrpt_reg_IclR_N"/>
</dbReference>
<keyword evidence="7" id="KW-1185">Reference proteome</keyword>
<dbReference type="Proteomes" id="UP001500689">
    <property type="component" value="Unassembled WGS sequence"/>
</dbReference>
<organism evidence="6 7">
    <name type="scientific">Amycolatopsis ultiminotia</name>
    <dbReference type="NCBI Taxonomy" id="543629"/>
    <lineage>
        <taxon>Bacteria</taxon>
        <taxon>Bacillati</taxon>
        <taxon>Actinomycetota</taxon>
        <taxon>Actinomycetes</taxon>
        <taxon>Pseudonocardiales</taxon>
        <taxon>Pseudonocardiaceae</taxon>
        <taxon>Amycolatopsis</taxon>
    </lineage>
</organism>
<dbReference type="EMBL" id="BAAAZN010000005">
    <property type="protein sequence ID" value="GAA3543815.1"/>
    <property type="molecule type" value="Genomic_DNA"/>
</dbReference>
<dbReference type="Gene3D" id="1.10.10.10">
    <property type="entry name" value="Winged helix-like DNA-binding domain superfamily/Winged helix DNA-binding domain"/>
    <property type="match status" value="1"/>
</dbReference>
<dbReference type="SUPFAM" id="SSF46785">
    <property type="entry name" value="Winged helix' DNA-binding domain"/>
    <property type="match status" value="1"/>
</dbReference>
<dbReference type="InterPro" id="IPR014757">
    <property type="entry name" value="Tscrpt_reg_IclR_C"/>
</dbReference>
<dbReference type="InterPro" id="IPR029016">
    <property type="entry name" value="GAF-like_dom_sf"/>
</dbReference>
<dbReference type="InterPro" id="IPR050707">
    <property type="entry name" value="HTH_MetabolicPath_Reg"/>
</dbReference>
<dbReference type="SUPFAM" id="SSF55781">
    <property type="entry name" value="GAF domain-like"/>
    <property type="match status" value="1"/>
</dbReference>
<proteinExistence type="predicted"/>
<protein>
    <submittedName>
        <fullName evidence="6">IclR family transcriptional regulator C-terminal domain-containing protein</fullName>
    </submittedName>
</protein>
<dbReference type="PANTHER" id="PTHR30136">
    <property type="entry name" value="HELIX-TURN-HELIX TRANSCRIPTIONAL REGULATOR, ICLR FAMILY"/>
    <property type="match status" value="1"/>
</dbReference>
<keyword evidence="1" id="KW-0805">Transcription regulation</keyword>
<dbReference type="Gene3D" id="3.30.450.40">
    <property type="match status" value="1"/>
</dbReference>
<evidence type="ECO:0000313" key="6">
    <source>
        <dbReference type="EMBL" id="GAA3543815.1"/>
    </source>
</evidence>
<dbReference type="Pfam" id="PF09339">
    <property type="entry name" value="HTH_IclR"/>
    <property type="match status" value="1"/>
</dbReference>
<evidence type="ECO:0000259" key="4">
    <source>
        <dbReference type="PROSITE" id="PS51077"/>
    </source>
</evidence>
<feature type="domain" description="HTH iclR-type" evidence="4">
    <location>
        <begin position="7"/>
        <end position="67"/>
    </location>
</feature>
<dbReference type="InterPro" id="IPR036390">
    <property type="entry name" value="WH_DNA-bd_sf"/>
</dbReference>
<gene>
    <name evidence="6" type="ORF">GCM10022222_29350</name>
</gene>
<evidence type="ECO:0000256" key="2">
    <source>
        <dbReference type="ARBA" id="ARBA00023125"/>
    </source>
</evidence>
<evidence type="ECO:0000256" key="1">
    <source>
        <dbReference type="ARBA" id="ARBA00023015"/>
    </source>
</evidence>
<keyword evidence="2" id="KW-0238">DNA-binding</keyword>
<dbReference type="PANTHER" id="PTHR30136:SF34">
    <property type="entry name" value="TRANSCRIPTIONAL REGULATOR"/>
    <property type="match status" value="1"/>
</dbReference>
<dbReference type="RefSeq" id="WP_344859816.1">
    <property type="nucleotide sequence ID" value="NZ_BAAAZN010000005.1"/>
</dbReference>
<dbReference type="SMART" id="SM00346">
    <property type="entry name" value="HTH_ICLR"/>
    <property type="match status" value="1"/>
</dbReference>
<name>A0ABP6W2X1_9PSEU</name>
<comment type="caution">
    <text evidence="6">The sequence shown here is derived from an EMBL/GenBank/DDBJ whole genome shotgun (WGS) entry which is preliminary data.</text>
</comment>
<dbReference type="InterPro" id="IPR036388">
    <property type="entry name" value="WH-like_DNA-bd_sf"/>
</dbReference>
<evidence type="ECO:0000313" key="7">
    <source>
        <dbReference type="Proteomes" id="UP001500689"/>
    </source>
</evidence>
<reference evidence="7" key="1">
    <citation type="journal article" date="2019" name="Int. J. Syst. Evol. Microbiol.">
        <title>The Global Catalogue of Microorganisms (GCM) 10K type strain sequencing project: providing services to taxonomists for standard genome sequencing and annotation.</title>
        <authorList>
            <consortium name="The Broad Institute Genomics Platform"/>
            <consortium name="The Broad Institute Genome Sequencing Center for Infectious Disease"/>
            <person name="Wu L."/>
            <person name="Ma J."/>
        </authorList>
    </citation>
    <scope>NUCLEOTIDE SEQUENCE [LARGE SCALE GENOMIC DNA]</scope>
    <source>
        <strain evidence="7">JCM 16898</strain>
    </source>
</reference>
<evidence type="ECO:0000256" key="3">
    <source>
        <dbReference type="ARBA" id="ARBA00023163"/>
    </source>
</evidence>
<accession>A0ABP6W2X1</accession>
<feature type="domain" description="IclR-ED" evidence="5">
    <location>
        <begin position="68"/>
        <end position="251"/>
    </location>
</feature>
<dbReference type="Pfam" id="PF01614">
    <property type="entry name" value="IclR_C"/>
    <property type="match status" value="1"/>
</dbReference>